<keyword evidence="3" id="KW-0813">Transport</keyword>
<dbReference type="PANTHER" id="PTHR30532:SF1">
    <property type="entry name" value="IRON(3+)-HYDROXAMATE-BINDING PROTEIN FHUD"/>
    <property type="match status" value="1"/>
</dbReference>
<sequence length="550" mass="60400">MTNFLEYGEASVPVQFQWIGCWRLSDWLAEAPQARNLDTNFLFLLGTGAMAWSIEGRSVTLRSGEALAALEGVRIEAPSSAAEGAEGWVIAVRLYGLRGDEGGAPELHPRFWELPSGDSFQLSSVPAETLAELSGELRRGQGGSAGQAIRRQRLLLTLIESFYRPENRAGADGTEEGLRRSMAHIRQHYARNLTRETLADIAGLSPWHYSRKFRDYAGQPPLDYLSAYRIYRAQEHLLSSSLPTREIAARVGFEDASYFSRRFKQFARCAPRDYAGTVSSRRICVTSARGAEILLDLGVTPHSVALTPELVPAAQLERFERHGVRVIRSPQHSLQIDAIREARPELLLCGPTDDYTLHRLRALAPALVRISPDLVGTVERLAALFGREAAAAERLRQMDAEAAQARQELAAALEPGASVMVLRVERTGCRYLGAHSSGASRVLYRELGLSLPAALDAGQAWFNPVAPERLARLDPDYLFVENRLTEAGAADENMERLLGSSFWPQLTAVRRGRVYDADTRLWAAGLGTTGHAALIAYVVACLTGSAHAQS</sequence>
<dbReference type="SMART" id="SM00342">
    <property type="entry name" value="HTH_ARAC"/>
    <property type="match status" value="1"/>
</dbReference>
<evidence type="ECO:0000259" key="8">
    <source>
        <dbReference type="PROSITE" id="PS50983"/>
    </source>
</evidence>
<feature type="domain" description="Fe/B12 periplasmic-binding" evidence="8">
    <location>
        <begin position="282"/>
        <end position="546"/>
    </location>
</feature>
<dbReference type="PANTHER" id="PTHR30532">
    <property type="entry name" value="IRON III DICITRATE-BINDING PERIPLASMIC PROTEIN"/>
    <property type="match status" value="1"/>
</dbReference>
<keyword evidence="6" id="KW-0804">Transcription</keyword>
<name>A0A4Y6UWC9_SACBS</name>
<gene>
    <name evidence="9" type="ORF">FFV09_11530</name>
</gene>
<dbReference type="InterPro" id="IPR009057">
    <property type="entry name" value="Homeodomain-like_sf"/>
</dbReference>
<dbReference type="GO" id="GO:0030288">
    <property type="term" value="C:outer membrane-bounded periplasmic space"/>
    <property type="evidence" value="ECO:0007669"/>
    <property type="project" value="TreeGrafter"/>
</dbReference>
<keyword evidence="5" id="KW-0805">Transcription regulation</keyword>
<dbReference type="EMBL" id="CP041217">
    <property type="protein sequence ID" value="QDH21414.1"/>
    <property type="molecule type" value="Genomic_DNA"/>
</dbReference>
<evidence type="ECO:0000256" key="4">
    <source>
        <dbReference type="ARBA" id="ARBA00022729"/>
    </source>
</evidence>
<dbReference type="Gene3D" id="3.40.50.1980">
    <property type="entry name" value="Nitrogenase molybdenum iron protein domain"/>
    <property type="match status" value="2"/>
</dbReference>
<dbReference type="Gene3D" id="1.10.10.60">
    <property type="entry name" value="Homeodomain-like"/>
    <property type="match status" value="2"/>
</dbReference>
<dbReference type="Proteomes" id="UP000316968">
    <property type="component" value="Chromosome"/>
</dbReference>
<dbReference type="SUPFAM" id="SSF46689">
    <property type="entry name" value="Homeodomain-like"/>
    <property type="match status" value="2"/>
</dbReference>
<evidence type="ECO:0000256" key="2">
    <source>
        <dbReference type="ARBA" id="ARBA00008814"/>
    </source>
</evidence>
<dbReference type="InterPro" id="IPR002491">
    <property type="entry name" value="ABC_transptr_periplasmic_BD"/>
</dbReference>
<dbReference type="Pfam" id="PF01497">
    <property type="entry name" value="Peripla_BP_2"/>
    <property type="match status" value="1"/>
</dbReference>
<reference evidence="9 10" key="1">
    <citation type="submission" date="2019-06" db="EMBL/GenBank/DDBJ databases">
        <title>Saccharibacillus brassicae sp. nov., an endophytic bacterium isolated from Chinese cabbage seeds (Brassica pekinensis).</title>
        <authorList>
            <person name="Jiang L."/>
            <person name="Lee J."/>
            <person name="Kim S.W."/>
        </authorList>
    </citation>
    <scope>NUCLEOTIDE SEQUENCE [LARGE SCALE GENOMIC DNA]</scope>
    <source>
        <strain evidence="10">KCTC 43072 / ATSA2</strain>
    </source>
</reference>
<keyword evidence="10" id="KW-1185">Reference proteome</keyword>
<keyword evidence="4" id="KW-0732">Signal</keyword>
<dbReference type="GO" id="GO:0003700">
    <property type="term" value="F:DNA-binding transcription factor activity"/>
    <property type="evidence" value="ECO:0007669"/>
    <property type="project" value="InterPro"/>
</dbReference>
<dbReference type="OrthoDB" id="2738378at2"/>
<dbReference type="GO" id="GO:1901678">
    <property type="term" value="P:iron coordination entity transport"/>
    <property type="evidence" value="ECO:0007669"/>
    <property type="project" value="UniProtKB-ARBA"/>
</dbReference>
<comment type="subcellular location">
    <subcellularLocation>
        <location evidence="1">Cell envelope</location>
    </subcellularLocation>
</comment>
<evidence type="ECO:0000256" key="5">
    <source>
        <dbReference type="ARBA" id="ARBA00023015"/>
    </source>
</evidence>
<dbReference type="GO" id="GO:0043565">
    <property type="term" value="F:sequence-specific DNA binding"/>
    <property type="evidence" value="ECO:0007669"/>
    <property type="project" value="InterPro"/>
</dbReference>
<dbReference type="PROSITE" id="PS50983">
    <property type="entry name" value="FE_B12_PBP"/>
    <property type="match status" value="1"/>
</dbReference>
<dbReference type="RefSeq" id="WP_141447959.1">
    <property type="nucleotide sequence ID" value="NZ_CP041217.1"/>
</dbReference>
<dbReference type="AlphaFoldDB" id="A0A4Y6UWC9"/>
<accession>A0A4Y6UWC9</accession>
<dbReference type="InterPro" id="IPR018060">
    <property type="entry name" value="HTH_AraC"/>
</dbReference>
<dbReference type="PROSITE" id="PS01124">
    <property type="entry name" value="HTH_ARAC_FAMILY_2"/>
    <property type="match status" value="1"/>
</dbReference>
<proteinExistence type="inferred from homology"/>
<dbReference type="InterPro" id="IPR051313">
    <property type="entry name" value="Bact_iron-sidero_bind"/>
</dbReference>
<evidence type="ECO:0000313" key="10">
    <source>
        <dbReference type="Proteomes" id="UP000316968"/>
    </source>
</evidence>
<comment type="similarity">
    <text evidence="2">Belongs to the bacterial solute-binding protein 8 family.</text>
</comment>
<dbReference type="Pfam" id="PF12833">
    <property type="entry name" value="HTH_18"/>
    <property type="match status" value="1"/>
</dbReference>
<feature type="domain" description="HTH araC/xylS-type" evidence="7">
    <location>
        <begin position="179"/>
        <end position="277"/>
    </location>
</feature>
<evidence type="ECO:0000256" key="6">
    <source>
        <dbReference type="ARBA" id="ARBA00023163"/>
    </source>
</evidence>
<evidence type="ECO:0000259" key="7">
    <source>
        <dbReference type="PROSITE" id="PS01124"/>
    </source>
</evidence>
<dbReference type="KEGG" id="saca:FFV09_11530"/>
<protein>
    <submittedName>
        <fullName evidence="9">Helix-turn-helix domain-containing protein</fullName>
    </submittedName>
</protein>
<organism evidence="9 10">
    <name type="scientific">Saccharibacillus brassicae</name>
    <dbReference type="NCBI Taxonomy" id="2583377"/>
    <lineage>
        <taxon>Bacteria</taxon>
        <taxon>Bacillati</taxon>
        <taxon>Bacillota</taxon>
        <taxon>Bacilli</taxon>
        <taxon>Bacillales</taxon>
        <taxon>Paenibacillaceae</taxon>
        <taxon>Saccharibacillus</taxon>
    </lineage>
</organism>
<evidence type="ECO:0000256" key="3">
    <source>
        <dbReference type="ARBA" id="ARBA00022448"/>
    </source>
</evidence>
<evidence type="ECO:0000256" key="1">
    <source>
        <dbReference type="ARBA" id="ARBA00004196"/>
    </source>
</evidence>
<evidence type="ECO:0000313" key="9">
    <source>
        <dbReference type="EMBL" id="QDH21414.1"/>
    </source>
</evidence>
<dbReference type="SUPFAM" id="SSF53807">
    <property type="entry name" value="Helical backbone' metal receptor"/>
    <property type="match status" value="1"/>
</dbReference>